<dbReference type="Gene3D" id="3.40.50.300">
    <property type="entry name" value="P-loop containing nucleotide triphosphate hydrolases"/>
    <property type="match status" value="1"/>
</dbReference>
<dbReference type="PANTHER" id="PTHR36766:SF30">
    <property type="entry name" value="TIR-NBS TYPE DISEASE RESISTANCE PROTEIN-RELATED"/>
    <property type="match status" value="1"/>
</dbReference>
<accession>A0AAV6J3N0</accession>
<keyword evidence="3" id="KW-0611">Plant defense</keyword>
<dbReference type="SUPFAM" id="SSF52058">
    <property type="entry name" value="L domain-like"/>
    <property type="match status" value="1"/>
</dbReference>
<dbReference type="Proteomes" id="UP000823749">
    <property type="component" value="Chromosome 8"/>
</dbReference>
<comment type="caution">
    <text evidence="8">The sequence shown here is derived from an EMBL/GenBank/DDBJ whole genome shotgun (WGS) entry which is preliminary data.</text>
</comment>
<dbReference type="Pfam" id="PF00931">
    <property type="entry name" value="NB-ARC"/>
    <property type="match status" value="1"/>
</dbReference>
<dbReference type="GO" id="GO:0005524">
    <property type="term" value="F:ATP binding"/>
    <property type="evidence" value="ECO:0007669"/>
    <property type="project" value="UniProtKB-KW"/>
</dbReference>
<dbReference type="CDD" id="cd14798">
    <property type="entry name" value="RX-CC_like"/>
    <property type="match status" value="1"/>
</dbReference>
<dbReference type="InterPro" id="IPR002182">
    <property type="entry name" value="NB-ARC"/>
</dbReference>
<keyword evidence="1" id="KW-0677">Repeat</keyword>
<dbReference type="PRINTS" id="PR00364">
    <property type="entry name" value="DISEASERSIST"/>
</dbReference>
<gene>
    <name evidence="8" type="ORF">RHGRI_022337</name>
</gene>
<dbReference type="InterPro" id="IPR055414">
    <property type="entry name" value="LRR_R13L4/SHOC2-like"/>
</dbReference>
<dbReference type="InterPro" id="IPR027417">
    <property type="entry name" value="P-loop_NTPase"/>
</dbReference>
<organism evidence="8 9">
    <name type="scientific">Rhododendron griersonianum</name>
    <dbReference type="NCBI Taxonomy" id="479676"/>
    <lineage>
        <taxon>Eukaryota</taxon>
        <taxon>Viridiplantae</taxon>
        <taxon>Streptophyta</taxon>
        <taxon>Embryophyta</taxon>
        <taxon>Tracheophyta</taxon>
        <taxon>Spermatophyta</taxon>
        <taxon>Magnoliopsida</taxon>
        <taxon>eudicotyledons</taxon>
        <taxon>Gunneridae</taxon>
        <taxon>Pentapetalae</taxon>
        <taxon>asterids</taxon>
        <taxon>Ericales</taxon>
        <taxon>Ericaceae</taxon>
        <taxon>Ericoideae</taxon>
        <taxon>Rhodoreae</taxon>
        <taxon>Rhododendron</taxon>
    </lineage>
</organism>
<evidence type="ECO:0000259" key="7">
    <source>
        <dbReference type="Pfam" id="PF23598"/>
    </source>
</evidence>
<name>A0AAV6J3N0_9ERIC</name>
<dbReference type="GO" id="GO:0051707">
    <property type="term" value="P:response to other organism"/>
    <property type="evidence" value="ECO:0007669"/>
    <property type="project" value="UniProtKB-ARBA"/>
</dbReference>
<protein>
    <submittedName>
        <fullName evidence="8">Uncharacterized protein</fullName>
    </submittedName>
</protein>
<proteinExistence type="predicted"/>
<keyword evidence="9" id="KW-1185">Reference proteome</keyword>
<dbReference type="AlphaFoldDB" id="A0AAV6J3N0"/>
<sequence length="688" mass="79673">MSWFKLLFGVKALESKRSKEHDQRTMVDAVVSFVVERLGDLLIEQVVFLQGVRDEVAWLKRTLNMMSCFLKDAEEKQQDGDHRVRQWISDVRDVAYDAEDIIDNFILKVEEGEGTPKKMGLKGCFQKYFCICSKHASLIEQANLYGIGEEINTLKKRLEEIHQNCQYFNIKENNDGREGLDRKNERQNQLREERPYDDNELFVGFQEDAAKLMSELVKEVKHRRVISIVGMGGLGKTTIARKLYNNNSLREKFDCYAWVSVSKDYNIQDLLRKTIKSFKRPTSKEEFEFLENMKELDDLESHLRNYLEGRKYLVVVDDIWDVNAWASLRRAFPDNKNGSSVIVTTRSKIVAERCDERPYVHELPFLKEEESWELFSQLQPLCMKLRLLRVLDLEKLSFRRSRETGEIRLLDEIGKLIHLRYLGLRGTEIDQISSYIGNLHALQTLELDPYLLDPVQLPDEIRYAKQLRRLLGVFKWPFPVDNLTKLRTLHRVVVGDQMEFDPTTVLINLRELWVTFVGRDRRITLDSIGGLRNLQFLILQVDLVDSGSFPALQPLSQSQNLIQMRLWFKGAWKLPAEVHQFPPNLKYLSIDANLTEDPFPVLEKLPNLTVLELDTYGGANKLACSAGGFPQLEILVVIGTSDGELEVEDRGMSMLKGLRMGNFHLSNISGRLTSIPEAPEIDFFEPLY</sequence>
<dbReference type="Pfam" id="PF23598">
    <property type="entry name" value="LRR_14"/>
    <property type="match status" value="1"/>
</dbReference>
<evidence type="ECO:0000256" key="4">
    <source>
        <dbReference type="ARBA" id="ARBA00022840"/>
    </source>
</evidence>
<dbReference type="Gene3D" id="1.20.5.4130">
    <property type="match status" value="1"/>
</dbReference>
<reference evidence="8" key="1">
    <citation type="submission" date="2020-08" db="EMBL/GenBank/DDBJ databases">
        <title>Plant Genome Project.</title>
        <authorList>
            <person name="Zhang R.-G."/>
        </authorList>
    </citation>
    <scope>NUCLEOTIDE SEQUENCE</scope>
    <source>
        <strain evidence="8">WSP0</strain>
        <tissue evidence="8">Leaf</tissue>
    </source>
</reference>
<dbReference type="InterPro" id="IPR041118">
    <property type="entry name" value="Rx_N"/>
</dbReference>
<dbReference type="Gene3D" id="3.80.10.10">
    <property type="entry name" value="Ribonuclease Inhibitor"/>
    <property type="match status" value="1"/>
</dbReference>
<dbReference type="Pfam" id="PF18052">
    <property type="entry name" value="Rx_N"/>
    <property type="match status" value="1"/>
</dbReference>
<evidence type="ECO:0000313" key="9">
    <source>
        <dbReference type="Proteomes" id="UP000823749"/>
    </source>
</evidence>
<feature type="domain" description="Disease resistance N-terminal" evidence="6">
    <location>
        <begin position="30"/>
        <end position="119"/>
    </location>
</feature>
<dbReference type="InterPro" id="IPR038005">
    <property type="entry name" value="RX-like_CC"/>
</dbReference>
<evidence type="ECO:0000259" key="6">
    <source>
        <dbReference type="Pfam" id="PF18052"/>
    </source>
</evidence>
<dbReference type="InterPro" id="IPR032675">
    <property type="entry name" value="LRR_dom_sf"/>
</dbReference>
<evidence type="ECO:0000259" key="5">
    <source>
        <dbReference type="Pfam" id="PF00931"/>
    </source>
</evidence>
<feature type="domain" description="Disease resistance R13L4/SHOC-2-like LRR" evidence="7">
    <location>
        <begin position="379"/>
        <end position="669"/>
    </location>
</feature>
<keyword evidence="2" id="KW-0547">Nucleotide-binding</keyword>
<feature type="domain" description="NB-ARC" evidence="5">
    <location>
        <begin position="207"/>
        <end position="377"/>
    </location>
</feature>
<dbReference type="GO" id="GO:0006952">
    <property type="term" value="P:defense response"/>
    <property type="evidence" value="ECO:0007669"/>
    <property type="project" value="UniProtKB-KW"/>
</dbReference>
<dbReference type="PANTHER" id="PTHR36766">
    <property type="entry name" value="PLANT BROAD-SPECTRUM MILDEW RESISTANCE PROTEIN RPW8"/>
    <property type="match status" value="1"/>
</dbReference>
<evidence type="ECO:0000313" key="8">
    <source>
        <dbReference type="EMBL" id="KAG5534164.1"/>
    </source>
</evidence>
<keyword evidence="4" id="KW-0067">ATP-binding</keyword>
<dbReference type="SUPFAM" id="SSF52540">
    <property type="entry name" value="P-loop containing nucleoside triphosphate hydrolases"/>
    <property type="match status" value="1"/>
</dbReference>
<dbReference type="EMBL" id="JACTNZ010000008">
    <property type="protein sequence ID" value="KAG5534164.1"/>
    <property type="molecule type" value="Genomic_DNA"/>
</dbReference>
<dbReference type="GO" id="GO:0043531">
    <property type="term" value="F:ADP binding"/>
    <property type="evidence" value="ECO:0007669"/>
    <property type="project" value="InterPro"/>
</dbReference>
<evidence type="ECO:0000256" key="2">
    <source>
        <dbReference type="ARBA" id="ARBA00022741"/>
    </source>
</evidence>
<dbReference type="FunFam" id="3.40.50.300:FF:001091">
    <property type="entry name" value="Probable disease resistance protein At1g61300"/>
    <property type="match status" value="1"/>
</dbReference>
<evidence type="ECO:0000256" key="1">
    <source>
        <dbReference type="ARBA" id="ARBA00022737"/>
    </source>
</evidence>
<evidence type="ECO:0000256" key="3">
    <source>
        <dbReference type="ARBA" id="ARBA00022821"/>
    </source>
</evidence>